<dbReference type="InterPro" id="IPR016913">
    <property type="entry name" value="UCP029215"/>
</dbReference>
<evidence type="ECO:0000313" key="2">
    <source>
        <dbReference type="Proteomes" id="UP000004210"/>
    </source>
</evidence>
<dbReference type="STRING" id="1163408.UU9_12343"/>
<organism evidence="1 2">
    <name type="scientific">Rhodanobacter fulvus Jip2</name>
    <dbReference type="NCBI Taxonomy" id="1163408"/>
    <lineage>
        <taxon>Bacteria</taxon>
        <taxon>Pseudomonadati</taxon>
        <taxon>Pseudomonadota</taxon>
        <taxon>Gammaproteobacteria</taxon>
        <taxon>Lysobacterales</taxon>
        <taxon>Rhodanobacteraceae</taxon>
        <taxon>Rhodanobacter</taxon>
    </lineage>
</organism>
<evidence type="ECO:0000313" key="1">
    <source>
        <dbReference type="EMBL" id="EIL88538.1"/>
    </source>
</evidence>
<dbReference type="AlphaFoldDB" id="I4VMU7"/>
<proteinExistence type="predicted"/>
<dbReference type="OrthoDB" id="9813763at2"/>
<reference evidence="1 2" key="1">
    <citation type="journal article" date="2012" name="J. Bacteriol.">
        <title>Genome sequences for six rhodanobacter strains, isolated from soils and the terrestrial subsurface, with variable denitrification capabilities.</title>
        <authorList>
            <person name="Kostka J.E."/>
            <person name="Green S.J."/>
            <person name="Rishishwar L."/>
            <person name="Prakash O."/>
            <person name="Katz L.S."/>
            <person name="Marino-Ramirez L."/>
            <person name="Jordan I.K."/>
            <person name="Munk C."/>
            <person name="Ivanova N."/>
            <person name="Mikhailova N."/>
            <person name="Watson D.B."/>
            <person name="Brown S.D."/>
            <person name="Palumbo A.V."/>
            <person name="Brooks S.C."/>
        </authorList>
    </citation>
    <scope>NUCLEOTIDE SEQUENCE [LARGE SCALE GENOMIC DNA]</scope>
    <source>
        <strain evidence="2">Jip2T</strain>
    </source>
</reference>
<protein>
    <submittedName>
        <fullName evidence="1">Bacteriophage protein</fullName>
    </submittedName>
</protein>
<sequence>MARAYTTHKLGPRRSLTPEGFLICHDVPVASIGELLYGRGEVPLQTGDDGFIRVTRTADDLFSEITLSSCEGKPVTFKHPPGLKVTADNYATVMRGHMSNARRGTGSDDDVILADLTIFDRPTIDAITSGQAEEVSIGYEASYTQDAPGRGRQTNIVVNHVAVVPKGRCGPRCAIGDEELTMNWLEKLKAAIAEKIRTGDADGAAALITQAEAERDAELAAAAKPTGDTQAVTLDAATLAIITKLGERVEAIETGLQAKATADAEAAAAAEKAKEQAATADAELVTLYPASRAQDIASKAEILAPGFTMPTVDATATADCAAALCGCQRAVLAKSYAGDGKASIDIILAGRTLDTEGMDAPTIDGIFNAAAAVRAMQNNALTTGNKPEGYKPPLNPIERMKQGIAKVHNTKAA</sequence>
<comment type="caution">
    <text evidence="1">The sequence shown here is derived from an EMBL/GenBank/DDBJ whole genome shotgun (WGS) entry which is preliminary data.</text>
</comment>
<dbReference type="PATRIC" id="fig|1163408.3.peg.2518"/>
<name>I4VMU7_9GAMM</name>
<dbReference type="EMBL" id="AJXU01000051">
    <property type="protein sequence ID" value="EIL88538.1"/>
    <property type="molecule type" value="Genomic_DNA"/>
</dbReference>
<dbReference type="eggNOG" id="COG3566">
    <property type="taxonomic scope" value="Bacteria"/>
</dbReference>
<dbReference type="RefSeq" id="WP_007082098.1">
    <property type="nucleotide sequence ID" value="NZ_AJXU01000051.1"/>
</dbReference>
<dbReference type="Pfam" id="PF09979">
    <property type="entry name" value="DUF2213"/>
    <property type="match status" value="1"/>
</dbReference>
<dbReference type="Proteomes" id="UP000004210">
    <property type="component" value="Unassembled WGS sequence"/>
</dbReference>
<accession>I4VMU7</accession>
<gene>
    <name evidence="1" type="ORF">UU9_12343</name>
</gene>
<keyword evidence="2" id="KW-1185">Reference proteome</keyword>